<dbReference type="EMBL" id="VTWU01000001">
    <property type="protein sequence ID" value="KAA9339883.1"/>
    <property type="molecule type" value="Genomic_DNA"/>
</dbReference>
<sequence>MKQPYLPIAGLLGLIAAQPLAAQDLTNTGAIISVGNGATLYVSGSVANTSGTLQNNGTVQVDGALQNAGTLDLGTGTLAVKGNLTNTGTVTPGTGEVVLTGTGTQTLTPGGASIYKLTVNNTAAAGSNIVSVPADLTLLSQLALTAGIVQTAPGAKIIVPNGATVTGEAAGRYVKGNLQVTRTGLNGSSAVDFGNGATLNPNGNNLPQVTITRSAGLSTANVTYGTDPQNPAAKGIDRIWTVDLGTTPATPASLTLNWVADDDNGLTNFSQARVWRQLTASAPWERVGTLTNASPAGPSPRTITVNATNSARFTVSNTSNPLPVELLRFTAERKAADAVLRWATASEKNNDHFDVEVSIDGKEFKHLGRVAGHGTTTSESEYQYLDAQIIRHAAPLLYYRLRQVDTNGQEQLSPVRTLQVEGEFGFAAQAWPNPFGSKFDVEIRTTQAGPVDLTLRDAVGRTLLSRRLEVLQGTSTFSLTEAGKLPQGVYLLSVQQQKHRAVIKITRE</sequence>
<keyword evidence="2" id="KW-1185">Reference proteome</keyword>
<dbReference type="Proteomes" id="UP000326380">
    <property type="component" value="Unassembled WGS sequence"/>
</dbReference>
<dbReference type="InterPro" id="IPR026444">
    <property type="entry name" value="Secre_tail"/>
</dbReference>
<accession>A0A7L4ZY46</accession>
<proteinExistence type="predicted"/>
<dbReference type="RefSeq" id="WP_151077584.1">
    <property type="nucleotide sequence ID" value="NZ_CP047647.1"/>
</dbReference>
<comment type="caution">
    <text evidence="1">The sequence shown here is derived from an EMBL/GenBank/DDBJ whole genome shotgun (WGS) entry which is preliminary data.</text>
</comment>
<gene>
    <name evidence="1" type="ORF">F0P96_04505</name>
</gene>
<organism evidence="1 2">
    <name type="scientific">Hymenobacter busanensis</name>
    <dbReference type="NCBI Taxonomy" id="2607656"/>
    <lineage>
        <taxon>Bacteria</taxon>
        <taxon>Pseudomonadati</taxon>
        <taxon>Bacteroidota</taxon>
        <taxon>Cytophagia</taxon>
        <taxon>Cytophagales</taxon>
        <taxon>Hymenobacteraceae</taxon>
        <taxon>Hymenobacter</taxon>
    </lineage>
</organism>
<evidence type="ECO:0000313" key="2">
    <source>
        <dbReference type="Proteomes" id="UP000326380"/>
    </source>
</evidence>
<name>A0A7L4ZY46_9BACT</name>
<evidence type="ECO:0000313" key="1">
    <source>
        <dbReference type="EMBL" id="KAA9339883.1"/>
    </source>
</evidence>
<protein>
    <submittedName>
        <fullName evidence="1">T9SS type A sorting domain-containing protein</fullName>
    </submittedName>
</protein>
<dbReference type="AlphaFoldDB" id="A0A7L4ZY46"/>
<dbReference type="NCBIfam" id="TIGR04183">
    <property type="entry name" value="Por_Secre_tail"/>
    <property type="match status" value="1"/>
</dbReference>
<reference evidence="1 2" key="1">
    <citation type="submission" date="2019-09" db="EMBL/GenBank/DDBJ databases">
        <title>Genome sequence of Hymenobacter sp. M3.</title>
        <authorList>
            <person name="Srinivasan S."/>
        </authorList>
    </citation>
    <scope>NUCLEOTIDE SEQUENCE [LARGE SCALE GENOMIC DNA]</scope>
    <source>
        <strain evidence="1 2">M3</strain>
    </source>
</reference>